<sequence>MRETKRQIYFSRMPPCVPRSPYLTLFIKHHALHELKQYYLMFYDVLTNIGVKRE</sequence>
<accession>A0A0N1PJ12</accession>
<proteinExistence type="predicted"/>
<name>A0A0N1PJ12_PAPMA</name>
<evidence type="ECO:0000313" key="2">
    <source>
        <dbReference type="Proteomes" id="UP000053240"/>
    </source>
</evidence>
<dbReference type="EMBL" id="KQ460047">
    <property type="protein sequence ID" value="KPJ18004.1"/>
    <property type="molecule type" value="Genomic_DNA"/>
</dbReference>
<reference evidence="1 2" key="1">
    <citation type="journal article" date="2015" name="Nat. Commun.">
        <title>Outbred genome sequencing and CRISPR/Cas9 gene editing in butterflies.</title>
        <authorList>
            <person name="Li X."/>
            <person name="Fan D."/>
            <person name="Zhang W."/>
            <person name="Liu G."/>
            <person name="Zhang L."/>
            <person name="Zhao L."/>
            <person name="Fang X."/>
            <person name="Chen L."/>
            <person name="Dong Y."/>
            <person name="Chen Y."/>
            <person name="Ding Y."/>
            <person name="Zhao R."/>
            <person name="Feng M."/>
            <person name="Zhu Y."/>
            <person name="Feng Y."/>
            <person name="Jiang X."/>
            <person name="Zhu D."/>
            <person name="Xiang H."/>
            <person name="Feng X."/>
            <person name="Li S."/>
            <person name="Wang J."/>
            <person name="Zhang G."/>
            <person name="Kronforst M.R."/>
            <person name="Wang W."/>
        </authorList>
    </citation>
    <scope>NUCLEOTIDE SEQUENCE [LARGE SCALE GENOMIC DNA]</scope>
    <source>
        <strain evidence="1">Ya'a_city_454_Pm</strain>
        <tissue evidence="1">Whole body</tissue>
    </source>
</reference>
<evidence type="ECO:0000313" key="1">
    <source>
        <dbReference type="EMBL" id="KPJ18004.1"/>
    </source>
</evidence>
<keyword evidence="2" id="KW-1185">Reference proteome</keyword>
<dbReference type="InParanoid" id="A0A0N1PJ12"/>
<protein>
    <submittedName>
        <fullName evidence="1">Uncharacterized protein</fullName>
    </submittedName>
</protein>
<dbReference type="AlphaFoldDB" id="A0A0N1PJ12"/>
<gene>
    <name evidence="1" type="ORF">RR48_02775</name>
</gene>
<organism evidence="1 2">
    <name type="scientific">Papilio machaon</name>
    <name type="common">Old World swallowtail butterfly</name>
    <dbReference type="NCBI Taxonomy" id="76193"/>
    <lineage>
        <taxon>Eukaryota</taxon>
        <taxon>Metazoa</taxon>
        <taxon>Ecdysozoa</taxon>
        <taxon>Arthropoda</taxon>
        <taxon>Hexapoda</taxon>
        <taxon>Insecta</taxon>
        <taxon>Pterygota</taxon>
        <taxon>Neoptera</taxon>
        <taxon>Endopterygota</taxon>
        <taxon>Lepidoptera</taxon>
        <taxon>Glossata</taxon>
        <taxon>Ditrysia</taxon>
        <taxon>Papilionoidea</taxon>
        <taxon>Papilionidae</taxon>
        <taxon>Papilioninae</taxon>
        <taxon>Papilio</taxon>
    </lineage>
</organism>
<dbReference type="Proteomes" id="UP000053240">
    <property type="component" value="Unassembled WGS sequence"/>
</dbReference>